<dbReference type="Gene3D" id="2.60.120.200">
    <property type="match status" value="1"/>
</dbReference>
<dbReference type="Proteomes" id="UP000464954">
    <property type="component" value="Chromosome"/>
</dbReference>
<protein>
    <submittedName>
        <fullName evidence="1">Uncharacterized protein</fullName>
    </submittedName>
</protein>
<evidence type="ECO:0000313" key="2">
    <source>
        <dbReference type="Proteomes" id="UP000464954"/>
    </source>
</evidence>
<keyword evidence="2" id="KW-1185">Reference proteome</keyword>
<dbReference type="InterPro" id="IPR013320">
    <property type="entry name" value="ConA-like_dom_sf"/>
</dbReference>
<dbReference type="KEGG" id="taer:GT409_14605"/>
<sequence>MESSTIDDVLEQTLARQEQALILQEASPYPSTGMWRHEDYALAAYWLNTNNAIADAGLIACQTNGLYQEHVDLNSFHWHAYLLERIWFLYSAQSDFFPIRMSAAAEDAVLEMLWDWAAPICRIGFADPEKVHFSWESENHHAQAWVSFWGAAQIFEQHADYMNRTYADGSTPAQMAAAFDNYFKAYVREKTLKGLAIEVASPTYAKYTLNTWLNLADFADDSELQEAAAALLDVYWADWALEHLDGVRGGSRHRAYSGSSSILQSGAESHCWYYFGEGQPLSRHPGSMSAMTTFWRPSRAVVGLVLDREGRGCYEYTSRRLGLRDSSPLPEPPALAGGTYNAVDPAGGSLLRTTWSTPDFVMGVSQVAARPADDWWAASSQNHWNGVVFGGHSTARIFTQRPYPGNLTSVYNAEWGVQHKGAMILQRFTQHKNATGQMVWFDLSLSREEVGGWIFSEAPRAYAAVRIVDGGWTWQPDSTNLQRTVTSTNIGEWAVLNDEYSPIILEVGRKQVYGSMAAFQSEILANSIRWNGTQLDYTSSGYDTTLTLFADESATPRVDGVPLNFEPIKCYDAPYLQGDFEGGPLVINYGGERTVHGVAPFFDDANTIAHWDFETAFPAIHSDSVDSIQQIADGKFGKAVRCNFEAGDQYMMTADAWPISQGTFRYQGWIRLKSGDTGGYLFHVYDQVYLSVDAAEVSFKINRSGDAADMSATNVIELAASISTGNEWQYIEAVYDGGRIKLVTEEETVSAPGIGVFVPNVRTVYIGSRKNRNNFVGDMDEVKISSSITETSFIPEPVVVSATAQHLQKSDPDLASNALSGFSPATGPDTKLVVAASWESGVAVITNITYGGLAFTEAVTRFEGRNASIWYLDEPALSNANVIVQFSAPTDSRIGVLSLQNAAAGAPEKTASTEFLTTIGLTTAVKNSLAVGVYTENGSAALSSDFANTLYSGDSGSSVGNAGFQIETVSGAKTYTWDAPAYSCAAVAASFSPASYIPPIVADDESDSDADGMADAWEIQLFGSMGAADGTADFDGDGFSVAQEFVAGTDPFDADSYLRITGVTDELRWKSVQGKRYRVLTTTNLSEGAWMVEASGIPGGFSESSHPVSKSNDVVYFKVEVE</sequence>
<proteinExistence type="predicted"/>
<gene>
    <name evidence="1" type="ORF">GT409_14605</name>
</gene>
<dbReference type="AlphaFoldDB" id="A0A6P1M9M7"/>
<dbReference type="SUPFAM" id="SSF49899">
    <property type="entry name" value="Concanavalin A-like lectins/glucanases"/>
    <property type="match status" value="1"/>
</dbReference>
<name>A0A6P1M9M7_9BACT</name>
<accession>A0A6P1M9M7</accession>
<dbReference type="RefSeq" id="WP_160629791.1">
    <property type="nucleotide sequence ID" value="NZ_CP047593.1"/>
</dbReference>
<evidence type="ECO:0000313" key="1">
    <source>
        <dbReference type="EMBL" id="QHI70617.1"/>
    </source>
</evidence>
<organism evidence="1 2">
    <name type="scientific">Tichowtungia aerotolerans</name>
    <dbReference type="NCBI Taxonomy" id="2697043"/>
    <lineage>
        <taxon>Bacteria</taxon>
        <taxon>Pseudomonadati</taxon>
        <taxon>Kiritimatiellota</taxon>
        <taxon>Tichowtungiia</taxon>
        <taxon>Tichowtungiales</taxon>
        <taxon>Tichowtungiaceae</taxon>
        <taxon>Tichowtungia</taxon>
    </lineage>
</organism>
<reference evidence="1 2" key="1">
    <citation type="submission" date="2020-01" db="EMBL/GenBank/DDBJ databases">
        <title>Ponticoccus aerotolerans gen. nov., sp. nov., an anaerobic bacterium and proposal of Ponticoccusceae fam. nov., Ponticoccusles ord. nov. and Ponticoccuse classis nov. in the phylum Kiritimatiellaeota.</title>
        <authorList>
            <person name="Zhou L.Y."/>
            <person name="Du Z.J."/>
        </authorList>
    </citation>
    <scope>NUCLEOTIDE SEQUENCE [LARGE SCALE GENOMIC DNA]</scope>
    <source>
        <strain evidence="1 2">S-5007</strain>
    </source>
</reference>
<dbReference type="EMBL" id="CP047593">
    <property type="protein sequence ID" value="QHI70617.1"/>
    <property type="molecule type" value="Genomic_DNA"/>
</dbReference>